<feature type="transmembrane region" description="Helical" evidence="6">
    <location>
        <begin position="67"/>
        <end position="96"/>
    </location>
</feature>
<dbReference type="OrthoDB" id="2496787at2759"/>
<evidence type="ECO:0000256" key="3">
    <source>
        <dbReference type="ARBA" id="ARBA00022989"/>
    </source>
</evidence>
<dbReference type="PANTHER" id="PTHR33048">
    <property type="entry name" value="PTH11-LIKE INTEGRAL MEMBRANE PROTEIN (AFU_ORTHOLOGUE AFUA_5G11245)"/>
    <property type="match status" value="1"/>
</dbReference>
<evidence type="ECO:0000259" key="7">
    <source>
        <dbReference type="Pfam" id="PF20684"/>
    </source>
</evidence>
<keyword evidence="9" id="KW-1185">Reference proteome</keyword>
<reference evidence="8 9" key="1">
    <citation type="journal article" date="2018" name="Front. Microbiol.">
        <title>Genome-Wide Analysis of Corynespora cassiicola Leaf Fall Disease Putative Effectors.</title>
        <authorList>
            <person name="Lopez D."/>
            <person name="Ribeiro S."/>
            <person name="Label P."/>
            <person name="Fumanal B."/>
            <person name="Venisse J.S."/>
            <person name="Kohler A."/>
            <person name="de Oliveira R.R."/>
            <person name="Labutti K."/>
            <person name="Lipzen A."/>
            <person name="Lail K."/>
            <person name="Bauer D."/>
            <person name="Ohm R.A."/>
            <person name="Barry K.W."/>
            <person name="Spatafora J."/>
            <person name="Grigoriev I.V."/>
            <person name="Martin F.M."/>
            <person name="Pujade-Renaud V."/>
        </authorList>
    </citation>
    <scope>NUCLEOTIDE SEQUENCE [LARGE SCALE GENOMIC DNA]</scope>
    <source>
        <strain evidence="8 9">Philippines</strain>
    </source>
</reference>
<dbReference type="InterPro" id="IPR049326">
    <property type="entry name" value="Rhodopsin_dom_fungi"/>
</dbReference>
<evidence type="ECO:0000313" key="8">
    <source>
        <dbReference type="EMBL" id="PSN64537.1"/>
    </source>
</evidence>
<dbReference type="EMBL" id="KZ678138">
    <property type="protein sequence ID" value="PSN64537.1"/>
    <property type="molecule type" value="Genomic_DNA"/>
</dbReference>
<proteinExistence type="inferred from homology"/>
<sequence>MNVPVIVAGRLGFGRDMWGIPPDNITLSLKYLYIAYFMYMIAEALCQLSILAFYLRIMVDPKSRMAVWVMIGMVTCFGLGNTFAMVFQCMPIKFFWDGWRGEMVGACGVDVRLFGFVRGGIEIFLDLAILSLPLPMLSKLNMSRKKKLQIMSMFCVGFVITVVSCLRLWSFVQFAQTQNPTHDNTAGLYWCATESNLFTVVACMPAVRGICHKWLRRFRDSNTYASKSGYASDGPGKGSYLRQISGFHQKSGSLPFGVISKSTDVKVYRSERSVDSDIELVHGPAARY</sequence>
<dbReference type="Pfam" id="PF20684">
    <property type="entry name" value="Fung_rhodopsin"/>
    <property type="match status" value="1"/>
</dbReference>
<dbReference type="InterPro" id="IPR052337">
    <property type="entry name" value="SAT4-like"/>
</dbReference>
<evidence type="ECO:0000313" key="9">
    <source>
        <dbReference type="Proteomes" id="UP000240883"/>
    </source>
</evidence>
<gene>
    <name evidence="8" type="ORF">BS50DRAFT_557112</name>
</gene>
<keyword evidence="3 6" id="KW-1133">Transmembrane helix</keyword>
<feature type="transmembrane region" description="Helical" evidence="6">
    <location>
        <begin position="187"/>
        <end position="207"/>
    </location>
</feature>
<evidence type="ECO:0000256" key="4">
    <source>
        <dbReference type="ARBA" id="ARBA00023136"/>
    </source>
</evidence>
<comment type="similarity">
    <text evidence="5">Belongs to the SAT4 family.</text>
</comment>
<evidence type="ECO:0000256" key="5">
    <source>
        <dbReference type="ARBA" id="ARBA00038359"/>
    </source>
</evidence>
<name>A0A2T2NGH6_CORCC</name>
<keyword evidence="4 6" id="KW-0472">Membrane</keyword>
<dbReference type="GO" id="GO:0016020">
    <property type="term" value="C:membrane"/>
    <property type="evidence" value="ECO:0007669"/>
    <property type="project" value="UniProtKB-SubCell"/>
</dbReference>
<dbReference type="AlphaFoldDB" id="A0A2T2NGH6"/>
<accession>A0A2T2NGH6</accession>
<evidence type="ECO:0000256" key="6">
    <source>
        <dbReference type="SAM" id="Phobius"/>
    </source>
</evidence>
<feature type="domain" description="Rhodopsin" evidence="7">
    <location>
        <begin position="5"/>
        <end position="211"/>
    </location>
</feature>
<comment type="subcellular location">
    <subcellularLocation>
        <location evidence="1">Membrane</location>
        <topology evidence="1">Multi-pass membrane protein</topology>
    </subcellularLocation>
</comment>
<feature type="transmembrane region" description="Helical" evidence="6">
    <location>
        <begin position="150"/>
        <end position="175"/>
    </location>
</feature>
<evidence type="ECO:0000256" key="2">
    <source>
        <dbReference type="ARBA" id="ARBA00022692"/>
    </source>
</evidence>
<organism evidence="8 9">
    <name type="scientific">Corynespora cassiicola Philippines</name>
    <dbReference type="NCBI Taxonomy" id="1448308"/>
    <lineage>
        <taxon>Eukaryota</taxon>
        <taxon>Fungi</taxon>
        <taxon>Dikarya</taxon>
        <taxon>Ascomycota</taxon>
        <taxon>Pezizomycotina</taxon>
        <taxon>Dothideomycetes</taxon>
        <taxon>Pleosporomycetidae</taxon>
        <taxon>Pleosporales</taxon>
        <taxon>Corynesporascaceae</taxon>
        <taxon>Corynespora</taxon>
    </lineage>
</organism>
<protein>
    <recommendedName>
        <fullName evidence="7">Rhodopsin domain-containing protein</fullName>
    </recommendedName>
</protein>
<dbReference type="Proteomes" id="UP000240883">
    <property type="component" value="Unassembled WGS sequence"/>
</dbReference>
<evidence type="ECO:0000256" key="1">
    <source>
        <dbReference type="ARBA" id="ARBA00004141"/>
    </source>
</evidence>
<dbReference type="PANTHER" id="PTHR33048:SF143">
    <property type="entry name" value="EXTRACELLULAR MEMBRANE PROTEIN CFEM DOMAIN-CONTAINING PROTEIN-RELATED"/>
    <property type="match status" value="1"/>
</dbReference>
<keyword evidence="2 6" id="KW-0812">Transmembrane</keyword>
<feature type="transmembrane region" description="Helical" evidence="6">
    <location>
        <begin position="31"/>
        <end position="55"/>
    </location>
</feature>